<proteinExistence type="predicted"/>
<dbReference type="RefSeq" id="XP_031442529.1">
    <property type="nucleotide sequence ID" value="XM_031586669.2"/>
</dbReference>
<dbReference type="PROSITE" id="PS50041">
    <property type="entry name" value="C_TYPE_LECTIN_2"/>
    <property type="match status" value="1"/>
</dbReference>
<feature type="domain" description="C-type lectin" evidence="2">
    <location>
        <begin position="119"/>
        <end position="239"/>
    </location>
</feature>
<dbReference type="PANTHER" id="PTHR22803">
    <property type="entry name" value="MANNOSE, PHOSPHOLIPASE, LECTIN RECEPTOR RELATED"/>
    <property type="match status" value="1"/>
</dbReference>
<evidence type="ECO:0000313" key="4">
    <source>
        <dbReference type="RefSeq" id="XP_031442529.1"/>
    </source>
</evidence>
<protein>
    <submittedName>
        <fullName evidence="4">Ladderlectin-like</fullName>
    </submittedName>
</protein>
<dbReference type="InterPro" id="IPR050111">
    <property type="entry name" value="C-type_lectin/snaclec_domain"/>
</dbReference>
<name>A0A6P8GTP6_CLUHA</name>
<dbReference type="Gene3D" id="3.10.100.10">
    <property type="entry name" value="Mannose-Binding Protein A, subunit A"/>
    <property type="match status" value="1"/>
</dbReference>
<dbReference type="SUPFAM" id="SSF56436">
    <property type="entry name" value="C-type lectin-like"/>
    <property type="match status" value="1"/>
</dbReference>
<dbReference type="InterPro" id="IPR001304">
    <property type="entry name" value="C-type_lectin-like"/>
</dbReference>
<evidence type="ECO:0000313" key="3">
    <source>
        <dbReference type="Proteomes" id="UP000515152"/>
    </source>
</evidence>
<organism evidence="3 4">
    <name type="scientific">Clupea harengus</name>
    <name type="common">Atlantic herring</name>
    <dbReference type="NCBI Taxonomy" id="7950"/>
    <lineage>
        <taxon>Eukaryota</taxon>
        <taxon>Metazoa</taxon>
        <taxon>Chordata</taxon>
        <taxon>Craniata</taxon>
        <taxon>Vertebrata</taxon>
        <taxon>Euteleostomi</taxon>
        <taxon>Actinopterygii</taxon>
        <taxon>Neopterygii</taxon>
        <taxon>Teleostei</taxon>
        <taxon>Clupei</taxon>
        <taxon>Clupeiformes</taxon>
        <taxon>Clupeoidei</taxon>
        <taxon>Clupeidae</taxon>
        <taxon>Clupea</taxon>
    </lineage>
</organism>
<dbReference type="GeneID" id="116225083"/>
<dbReference type="Pfam" id="PF00059">
    <property type="entry name" value="Lectin_C"/>
    <property type="match status" value="1"/>
</dbReference>
<keyword evidence="1" id="KW-1015">Disulfide bond</keyword>
<dbReference type="KEGG" id="char:116225083"/>
<gene>
    <name evidence="4" type="primary">LOC116225083</name>
</gene>
<keyword evidence="3" id="KW-1185">Reference proteome</keyword>
<dbReference type="SMART" id="SM00034">
    <property type="entry name" value="CLECT"/>
    <property type="match status" value="1"/>
</dbReference>
<dbReference type="AlphaFoldDB" id="A0A6P8GTP6"/>
<dbReference type="Proteomes" id="UP000515152">
    <property type="component" value="Chromosome 19"/>
</dbReference>
<evidence type="ECO:0000256" key="1">
    <source>
        <dbReference type="ARBA" id="ARBA00023157"/>
    </source>
</evidence>
<reference evidence="4" key="1">
    <citation type="submission" date="2025-08" db="UniProtKB">
        <authorList>
            <consortium name="RefSeq"/>
        </authorList>
    </citation>
    <scope>IDENTIFICATION</scope>
</reference>
<dbReference type="CDD" id="cd00037">
    <property type="entry name" value="CLECT"/>
    <property type="match status" value="1"/>
</dbReference>
<sequence length="245" mass="27497">MSDFDKGPIVMTRRLGQSLGYFISDGVLYITDGRPCTWERDGSRMHYGKKATHNSKLKYSDSFSKEASTMKTMTFILLLSLGLVCASELIIPSENRTDDSPHVQVYSRNPKCPAGWQQYGERCFRFIDTARTWAEAERFCLLQGGNLASVHSLSEYYFIEGLIVTITHGTPLTWIGGSDAQQEGLWLWSDGSRFGAFLHWGPGLPDNLNSAEHCLQMNNGGGLRWNDMRCSTTYPSVCARRVISV</sequence>
<dbReference type="InterPro" id="IPR016186">
    <property type="entry name" value="C-type_lectin-like/link_sf"/>
</dbReference>
<evidence type="ECO:0000259" key="2">
    <source>
        <dbReference type="PROSITE" id="PS50041"/>
    </source>
</evidence>
<dbReference type="PROSITE" id="PS00615">
    <property type="entry name" value="C_TYPE_LECTIN_1"/>
    <property type="match status" value="1"/>
</dbReference>
<accession>A0A6P8GTP6</accession>
<dbReference type="InterPro" id="IPR018378">
    <property type="entry name" value="C-type_lectin_CS"/>
</dbReference>
<dbReference type="OrthoDB" id="441660at2759"/>
<dbReference type="InterPro" id="IPR016187">
    <property type="entry name" value="CTDL_fold"/>
</dbReference>